<feature type="chain" id="PRO_5043736172" description="DUF6318 domain-containing protein" evidence="2">
    <location>
        <begin position="23"/>
        <end position="269"/>
    </location>
</feature>
<sequence length="269" mass="28659">MIRSAVASRRIFLVGAASSLGAAALSACGSSSSSRTAGNAGVPAGGSSVQATTADTRENLSGELLWQHYRSAGPQPSAGSTAAPTGNPASLQSKATDVPVPTEYDYMRDEDTSGLRFTFAYYIAALNYARATGDMKPALKVVHPQNQPAIAQLQGYEQLYMSTTQWIVGGSWTVSLTEKQPDEKGYKYAWACSVKQESGVLVNAAANTNTVLPTEEARAMRTLYGMWEGEQWWIISAEQYDPSASPRRTALPQVTPTVPAKVVTVPASR</sequence>
<protein>
    <recommendedName>
        <fullName evidence="3">DUF6318 domain-containing protein</fullName>
    </recommendedName>
</protein>
<keyword evidence="5" id="KW-1185">Reference proteome</keyword>
<evidence type="ECO:0000313" key="4">
    <source>
        <dbReference type="EMBL" id="BAV88410.1"/>
    </source>
</evidence>
<dbReference type="EMBL" id="AP017895">
    <property type="protein sequence ID" value="BAV88410.1"/>
    <property type="molecule type" value="Genomic_DNA"/>
</dbReference>
<accession>A0A2Z5R1I5</accession>
<dbReference type="Pfam" id="PF19843">
    <property type="entry name" value="DUF6318"/>
    <property type="match status" value="1"/>
</dbReference>
<name>A0A2Z5R1I5_9MICC</name>
<dbReference type="InterPro" id="IPR046281">
    <property type="entry name" value="DUF6318"/>
</dbReference>
<dbReference type="Proteomes" id="UP000250241">
    <property type="component" value="Chromosome"/>
</dbReference>
<dbReference type="KEGG" id="raj:RA11412_2111"/>
<dbReference type="PROSITE" id="PS51318">
    <property type="entry name" value="TAT"/>
    <property type="match status" value="1"/>
</dbReference>
<dbReference type="GeneID" id="93862799"/>
<dbReference type="AlphaFoldDB" id="A0A2Z5R1I5"/>
<dbReference type="InterPro" id="IPR006311">
    <property type="entry name" value="TAT_signal"/>
</dbReference>
<proteinExistence type="predicted"/>
<evidence type="ECO:0000313" key="5">
    <source>
        <dbReference type="Proteomes" id="UP000250241"/>
    </source>
</evidence>
<dbReference type="PROSITE" id="PS51257">
    <property type="entry name" value="PROKAR_LIPOPROTEIN"/>
    <property type="match status" value="1"/>
</dbReference>
<feature type="region of interest" description="Disordered" evidence="1">
    <location>
        <begin position="71"/>
        <end position="95"/>
    </location>
</feature>
<feature type="region of interest" description="Disordered" evidence="1">
    <location>
        <begin position="33"/>
        <end position="52"/>
    </location>
</feature>
<feature type="signal peptide" evidence="2">
    <location>
        <begin position="1"/>
        <end position="22"/>
    </location>
</feature>
<keyword evidence="2" id="KW-0732">Signal</keyword>
<organism evidence="4 5">
    <name type="scientific">Rothia aeria</name>
    <dbReference type="NCBI Taxonomy" id="172042"/>
    <lineage>
        <taxon>Bacteria</taxon>
        <taxon>Bacillati</taxon>
        <taxon>Actinomycetota</taxon>
        <taxon>Actinomycetes</taxon>
        <taxon>Micrococcales</taxon>
        <taxon>Micrococcaceae</taxon>
        <taxon>Rothia</taxon>
    </lineage>
</organism>
<feature type="domain" description="DUF6318" evidence="3">
    <location>
        <begin position="85"/>
        <end position="237"/>
    </location>
</feature>
<evidence type="ECO:0000259" key="3">
    <source>
        <dbReference type="Pfam" id="PF19843"/>
    </source>
</evidence>
<dbReference type="RefSeq" id="WP_128087889.1">
    <property type="nucleotide sequence ID" value="NZ_CAUUVT010000001.1"/>
</dbReference>
<gene>
    <name evidence="4" type="ORF">RA11412_2111</name>
</gene>
<evidence type="ECO:0000256" key="2">
    <source>
        <dbReference type="SAM" id="SignalP"/>
    </source>
</evidence>
<feature type="compositionally biased region" description="Polar residues" evidence="1">
    <location>
        <begin position="77"/>
        <end position="95"/>
    </location>
</feature>
<reference evidence="4 5" key="1">
    <citation type="submission" date="2016-10" db="EMBL/GenBank/DDBJ databases">
        <title>Genome sequence of Rothia aeria strain JCM11412.</title>
        <authorList>
            <person name="Nambu T."/>
        </authorList>
    </citation>
    <scope>NUCLEOTIDE SEQUENCE [LARGE SCALE GENOMIC DNA]</scope>
    <source>
        <strain evidence="4 5">JCM 11412</strain>
    </source>
</reference>
<evidence type="ECO:0000256" key="1">
    <source>
        <dbReference type="SAM" id="MobiDB-lite"/>
    </source>
</evidence>